<dbReference type="EMBL" id="RBZO01000013">
    <property type="protein sequence ID" value="RKQ15533.1"/>
    <property type="molecule type" value="Genomic_DNA"/>
</dbReference>
<comment type="similarity">
    <text evidence="1">Belongs to the LDH2/MDH2 oxidoreductase family.</text>
</comment>
<protein>
    <submittedName>
        <fullName evidence="3">Ldh family oxidoreductase</fullName>
    </submittedName>
</protein>
<reference evidence="3 4" key="1">
    <citation type="journal article" date="2015" name="Antonie Van Leeuwenhoek">
        <title>Oceanobacillus bengalensis sp. nov., a bacterium isolated from seawater of the Bay of Bengal.</title>
        <authorList>
            <person name="Yongchang O."/>
            <person name="Xiang W."/>
            <person name="Wang G."/>
        </authorList>
    </citation>
    <scope>NUCLEOTIDE SEQUENCE [LARGE SCALE GENOMIC DNA]</scope>
    <source>
        <strain evidence="3 4">MCCC 1K00260</strain>
    </source>
</reference>
<dbReference type="PANTHER" id="PTHR11091">
    <property type="entry name" value="OXIDOREDUCTASE-RELATED"/>
    <property type="match status" value="1"/>
</dbReference>
<evidence type="ECO:0000256" key="2">
    <source>
        <dbReference type="ARBA" id="ARBA00023002"/>
    </source>
</evidence>
<gene>
    <name evidence="3" type="ORF">D8M05_09695</name>
</gene>
<keyword evidence="2" id="KW-0560">Oxidoreductase</keyword>
<dbReference type="Gene3D" id="3.30.1370.60">
    <property type="entry name" value="Hypothetical oxidoreductase yiak, domain 2"/>
    <property type="match status" value="1"/>
</dbReference>
<dbReference type="InterPro" id="IPR003767">
    <property type="entry name" value="Malate/L-lactate_DH-like"/>
</dbReference>
<organism evidence="3 4">
    <name type="scientific">Oceanobacillus bengalensis</name>
    <dbReference type="NCBI Taxonomy" id="1435466"/>
    <lineage>
        <taxon>Bacteria</taxon>
        <taxon>Bacillati</taxon>
        <taxon>Bacillota</taxon>
        <taxon>Bacilli</taxon>
        <taxon>Bacillales</taxon>
        <taxon>Bacillaceae</taxon>
        <taxon>Oceanobacillus</taxon>
    </lineage>
</organism>
<evidence type="ECO:0000313" key="4">
    <source>
        <dbReference type="Proteomes" id="UP000281813"/>
    </source>
</evidence>
<proteinExistence type="inferred from homology"/>
<dbReference type="OrthoDB" id="9769447at2"/>
<dbReference type="Pfam" id="PF02615">
    <property type="entry name" value="Ldh_2"/>
    <property type="match status" value="1"/>
</dbReference>
<name>A0A494YZV3_9BACI</name>
<dbReference type="InterPro" id="IPR036111">
    <property type="entry name" value="Mal/L-sulfo/L-lacto_DH-like_sf"/>
</dbReference>
<dbReference type="AlphaFoldDB" id="A0A494YZV3"/>
<evidence type="ECO:0000313" key="3">
    <source>
        <dbReference type="EMBL" id="RKQ15533.1"/>
    </source>
</evidence>
<dbReference type="Gene3D" id="1.10.1530.10">
    <property type="match status" value="1"/>
</dbReference>
<dbReference type="RefSeq" id="WP_121131254.1">
    <property type="nucleotide sequence ID" value="NZ_JBHUFK010000043.1"/>
</dbReference>
<comment type="caution">
    <text evidence="3">The sequence shown here is derived from an EMBL/GenBank/DDBJ whole genome shotgun (WGS) entry which is preliminary data.</text>
</comment>
<dbReference type="PANTHER" id="PTHR11091:SF0">
    <property type="entry name" value="MALATE DEHYDROGENASE"/>
    <property type="match status" value="1"/>
</dbReference>
<sequence length="343" mass="37701">MVEIEIEKLNKLMTDILLSNGVSEEEAPVVVDSILEAERSGVESHGVLRLKPYVQRIKDGLVNANPDIKIAVDRDSIIVVDGDNGLGQVVAEKTLEICYDRLEKSSIMVASVRNSNHFGTSGYFSRKAAEKGYLAMIASNASPTMAPWGGLDPLLGTNPIAMSFPIVENSNFTLDMATSATAKGKIRTFERKGIDMPTGYALDKDGYDTTDPKAALDGGTILPLGQHKGYGLSMFVDVLCAGLSAASLSYETDSMFNSNNIANIGHFFLLIKIDDIVQREQFDNRMQEWINTIKSSETRPGFEEIYIPGEIENNKLSNQEETIFIHEKTYKELLDMSNGISVK</sequence>
<accession>A0A494YZV3</accession>
<dbReference type="InterPro" id="IPR043143">
    <property type="entry name" value="Mal/L-sulf/L-lact_DH-like_NADP"/>
</dbReference>
<dbReference type="Proteomes" id="UP000281813">
    <property type="component" value="Unassembled WGS sequence"/>
</dbReference>
<dbReference type="InterPro" id="IPR043144">
    <property type="entry name" value="Mal/L-sulf/L-lact_DH-like_ah"/>
</dbReference>
<keyword evidence="4" id="KW-1185">Reference proteome</keyword>
<dbReference type="GO" id="GO:0016491">
    <property type="term" value="F:oxidoreductase activity"/>
    <property type="evidence" value="ECO:0007669"/>
    <property type="project" value="UniProtKB-KW"/>
</dbReference>
<evidence type="ECO:0000256" key="1">
    <source>
        <dbReference type="ARBA" id="ARBA00006056"/>
    </source>
</evidence>
<dbReference type="SUPFAM" id="SSF89733">
    <property type="entry name" value="L-sulfolactate dehydrogenase-like"/>
    <property type="match status" value="1"/>
</dbReference>